<evidence type="ECO:0000313" key="1">
    <source>
        <dbReference type="EMBL" id="DAF93456.1"/>
    </source>
</evidence>
<organism evidence="1">
    <name type="scientific">Myoviridae sp. ctshb19</name>
    <dbReference type="NCBI Taxonomy" id="2825194"/>
    <lineage>
        <taxon>Viruses</taxon>
        <taxon>Duplodnaviria</taxon>
        <taxon>Heunggongvirae</taxon>
        <taxon>Uroviricota</taxon>
        <taxon>Caudoviricetes</taxon>
    </lineage>
</organism>
<reference evidence="1" key="1">
    <citation type="journal article" date="2021" name="Proc. Natl. Acad. Sci. U.S.A.">
        <title>A Catalog of Tens of Thousands of Viruses from Human Metagenomes Reveals Hidden Associations with Chronic Diseases.</title>
        <authorList>
            <person name="Tisza M.J."/>
            <person name="Buck C.B."/>
        </authorList>
    </citation>
    <scope>NUCLEOTIDE SEQUENCE</scope>
    <source>
        <strain evidence="1">Ctshb19</strain>
    </source>
</reference>
<dbReference type="EMBL" id="BK016086">
    <property type="protein sequence ID" value="DAF93456.1"/>
    <property type="molecule type" value="Genomic_DNA"/>
</dbReference>
<protein>
    <submittedName>
        <fullName evidence="1">Uncharacterized protein</fullName>
    </submittedName>
</protein>
<accession>A0A8S5UG59</accession>
<proteinExistence type="predicted"/>
<sequence length="220" mass="23329">MVGATAALALLAGCDSGAYPEEEQAYVDEQAGDATGKQLAADQVDLKAALTELQSKDPSVREVYYSVNEKGEKVLNVVREEADGTSSNSVWPMLAGAGLGALGGYALAKSINQSGGYQQYQRQHTPQYQERCDYRNQRSDRRPCRTGGGSSAAYTTMLMNQNRQVVRSNPQFSQNLNNRVSQWRASPNTAPATVQKAHQARINGAMHGGGGGAGGKGGGT</sequence>
<name>A0A8S5UG59_9CAUD</name>